<dbReference type="RefSeq" id="WP_124993302.1">
    <property type="nucleotide sequence ID" value="NZ_JAVCNR010000022.1"/>
</dbReference>
<protein>
    <submittedName>
        <fullName evidence="2">Uncharacterized protein</fullName>
    </submittedName>
</protein>
<dbReference type="Proteomes" id="UP000285951">
    <property type="component" value="Unassembled WGS sequence"/>
</dbReference>
<accession>A0A7M4D2K7</accession>
<dbReference type="EMBL" id="WOTW01000005">
    <property type="protein sequence ID" value="MUP36886.1"/>
    <property type="molecule type" value="Genomic_DNA"/>
</dbReference>
<reference evidence="2 5" key="2">
    <citation type="submission" date="2019-12" db="EMBL/GenBank/DDBJ databases">
        <title>Draft genome sequence of Labilibaculum sp. strain 44 isolated from deep waters of Black Sea.</title>
        <authorList>
            <person name="Yadav S."/>
            <person name="Villanueva L."/>
        </authorList>
    </citation>
    <scope>NUCLEOTIDE SEQUENCE [LARGE SCALE GENOMIC DNA]</scope>
    <source>
        <strain evidence="2 5">44</strain>
    </source>
</reference>
<organism evidence="2 5">
    <name type="scientific">Labilibaculum euxinus</name>
    <dbReference type="NCBI Taxonomy" id="2686357"/>
    <lineage>
        <taxon>Bacteria</taxon>
        <taxon>Pseudomonadati</taxon>
        <taxon>Bacteroidota</taxon>
        <taxon>Bacteroidia</taxon>
        <taxon>Marinilabiliales</taxon>
        <taxon>Marinifilaceae</taxon>
        <taxon>Labilibaculum</taxon>
    </lineage>
</organism>
<dbReference type="AlphaFoldDB" id="A0A7M4D2K7"/>
<proteinExistence type="predicted"/>
<evidence type="ECO:0000313" key="3">
    <source>
        <dbReference type="EMBL" id="MVB06091.1"/>
    </source>
</evidence>
<keyword evidence="4" id="KW-1185">Reference proteome</keyword>
<reference evidence="3 4" key="1">
    <citation type="submission" date="2019-11" db="EMBL/GenBank/DDBJ databases">
        <title>Draft genome sequence of Labilibaculum sp. strain SYP isolated from Black Sea.</title>
        <authorList>
            <person name="Yadav S."/>
            <person name="Villanueva L."/>
        </authorList>
    </citation>
    <scope>NUCLEOTIDE SEQUENCE [LARGE SCALE GENOMIC DNA]</scope>
    <source>
        <strain evidence="3 4">44</strain>
    </source>
</reference>
<feature type="chain" id="PRO_5029895604" evidence="1">
    <location>
        <begin position="20"/>
        <end position="226"/>
    </location>
</feature>
<dbReference type="Proteomes" id="UP000462449">
    <property type="component" value="Unassembled WGS sequence"/>
</dbReference>
<sequence>MKICIINILFFVMLMSASAQIYNQKKIYQFEVAKTDAFGSIQQEDLFLVCHGKAWKLDPRNQFLAVWCSSNMDKFGLNYQTGIIENENRIWLHPPRNDQYMIHEYSPFPEIRFPLAVGNKWETDFGCVWENRQFKITANDKVFHLYEVVSIEKVYSDLKQSEIDCYKIVGTINHPKIKTKWIGWFNSELGFVKMTFYNLDHSITEMCLKDSYNWEEHKNNFLEFKL</sequence>
<name>A0A7M4D2K7_9BACT</name>
<gene>
    <name evidence="3" type="ORF">DWB62_003575</name>
    <name evidence="2" type="ORF">GNY23_03575</name>
</gene>
<evidence type="ECO:0000313" key="5">
    <source>
        <dbReference type="Proteomes" id="UP000462449"/>
    </source>
</evidence>
<evidence type="ECO:0000313" key="2">
    <source>
        <dbReference type="EMBL" id="MUP36886.1"/>
    </source>
</evidence>
<comment type="caution">
    <text evidence="2">The sequence shown here is derived from an EMBL/GenBank/DDBJ whole genome shotgun (WGS) entry which is preliminary data.</text>
</comment>
<feature type="signal peptide" evidence="1">
    <location>
        <begin position="1"/>
        <end position="19"/>
    </location>
</feature>
<keyword evidence="1" id="KW-0732">Signal</keyword>
<evidence type="ECO:0000256" key="1">
    <source>
        <dbReference type="SAM" id="SignalP"/>
    </source>
</evidence>
<evidence type="ECO:0000313" key="4">
    <source>
        <dbReference type="Proteomes" id="UP000285951"/>
    </source>
</evidence>
<dbReference type="EMBL" id="QTZN02000005">
    <property type="protein sequence ID" value="MVB06091.1"/>
    <property type="molecule type" value="Genomic_DNA"/>
</dbReference>
<dbReference type="OrthoDB" id="980385at2"/>